<dbReference type="InterPro" id="IPR001544">
    <property type="entry name" value="Aminotrans_IV"/>
</dbReference>
<evidence type="ECO:0000256" key="7">
    <source>
        <dbReference type="RuleBase" id="RU004106"/>
    </source>
</evidence>
<evidence type="ECO:0000256" key="6">
    <source>
        <dbReference type="PIRSR" id="PIRSR006468-1"/>
    </source>
</evidence>
<evidence type="ECO:0000256" key="3">
    <source>
        <dbReference type="ARBA" id="ARBA00022576"/>
    </source>
</evidence>
<dbReference type="Pfam" id="PF01063">
    <property type="entry name" value="Aminotran_4"/>
    <property type="match status" value="1"/>
</dbReference>
<organism evidence="11 12">
    <name type="scientific">Vigna radiata var. radiata</name>
    <name type="common">Mung bean</name>
    <name type="synonym">Phaseolus aureus</name>
    <dbReference type="NCBI Taxonomy" id="3916"/>
    <lineage>
        <taxon>Eukaryota</taxon>
        <taxon>Viridiplantae</taxon>
        <taxon>Streptophyta</taxon>
        <taxon>Embryophyta</taxon>
        <taxon>Tracheophyta</taxon>
        <taxon>Spermatophyta</taxon>
        <taxon>Magnoliopsida</taxon>
        <taxon>eudicotyledons</taxon>
        <taxon>Gunneridae</taxon>
        <taxon>Pentapetalae</taxon>
        <taxon>rosids</taxon>
        <taxon>fabids</taxon>
        <taxon>Fabales</taxon>
        <taxon>Fabaceae</taxon>
        <taxon>Papilionoideae</taxon>
        <taxon>50 kb inversion clade</taxon>
        <taxon>NPAAA clade</taxon>
        <taxon>indigoferoid/millettioid clade</taxon>
        <taxon>Phaseoleae</taxon>
        <taxon>Vigna</taxon>
    </lineage>
</organism>
<dbReference type="GO" id="GO:0052656">
    <property type="term" value="F:L-isoleucine-2-oxoglutarate transaminase activity"/>
    <property type="evidence" value="ECO:0007669"/>
    <property type="project" value="RHEA"/>
</dbReference>
<evidence type="ECO:0000313" key="11">
    <source>
        <dbReference type="Proteomes" id="UP000087766"/>
    </source>
</evidence>
<name>A0A3Q0F377_VIGRR</name>
<dbReference type="RefSeq" id="XP_022638480.1">
    <property type="nucleotide sequence ID" value="XM_022782759.1"/>
</dbReference>
<reference evidence="12" key="2">
    <citation type="submission" date="2025-08" db="UniProtKB">
        <authorList>
            <consortium name="RefSeq"/>
        </authorList>
    </citation>
    <scope>IDENTIFICATION</scope>
    <source>
        <tissue evidence="12">Leaf</tissue>
    </source>
</reference>
<feature type="transmembrane region" description="Helical" evidence="10">
    <location>
        <begin position="157"/>
        <end position="179"/>
    </location>
</feature>
<dbReference type="Gene3D" id="3.20.10.10">
    <property type="entry name" value="D-amino Acid Aminotransferase, subunit A, domain 2"/>
    <property type="match status" value="1"/>
</dbReference>
<evidence type="ECO:0000256" key="10">
    <source>
        <dbReference type="SAM" id="Phobius"/>
    </source>
</evidence>
<dbReference type="CDD" id="cd01557">
    <property type="entry name" value="BCAT_beta_family"/>
    <property type="match status" value="1"/>
</dbReference>
<protein>
    <recommendedName>
        <fullName evidence="9">Branched-chain-amino-acid aminotransferase</fullName>
        <ecNumber evidence="9">2.6.1.42</ecNumber>
    </recommendedName>
</protein>
<keyword evidence="10" id="KW-1133">Transmembrane helix</keyword>
<evidence type="ECO:0000256" key="4">
    <source>
        <dbReference type="ARBA" id="ARBA00022679"/>
    </source>
</evidence>
<dbReference type="SUPFAM" id="SSF56752">
    <property type="entry name" value="D-aminoacid aminotransferase-like PLP-dependent enzymes"/>
    <property type="match status" value="1"/>
</dbReference>
<evidence type="ECO:0000256" key="8">
    <source>
        <dbReference type="RuleBase" id="RU004516"/>
    </source>
</evidence>
<dbReference type="PANTHER" id="PTHR42825:SF32">
    <property type="entry name" value="BRANCHED-CHAIN-AMINO-ACID AMINOTRANSFERASE"/>
    <property type="match status" value="1"/>
</dbReference>
<dbReference type="InterPro" id="IPR043131">
    <property type="entry name" value="BCAT-like_N"/>
</dbReference>
<dbReference type="InterPro" id="IPR018300">
    <property type="entry name" value="Aminotrans_IV_CS"/>
</dbReference>
<keyword evidence="3 9" id="KW-0032">Aminotransferase</keyword>
<keyword evidence="10" id="KW-0472">Membrane</keyword>
<dbReference type="Gene3D" id="3.30.470.10">
    <property type="match status" value="1"/>
</dbReference>
<evidence type="ECO:0000256" key="2">
    <source>
        <dbReference type="ARBA" id="ARBA00009320"/>
    </source>
</evidence>
<dbReference type="AlphaFoldDB" id="A0A3Q0F377"/>
<dbReference type="EC" id="2.6.1.42" evidence="9"/>
<dbReference type="InterPro" id="IPR036038">
    <property type="entry name" value="Aminotransferase-like"/>
</dbReference>
<keyword evidence="10" id="KW-0812">Transmembrane</keyword>
<dbReference type="STRING" id="3916.A0A3Q0F377"/>
<dbReference type="FunFam" id="3.20.10.10:FF:000003">
    <property type="entry name" value="Branched-chain-amino-acid aminotransferase"/>
    <property type="match status" value="1"/>
</dbReference>
<dbReference type="GeneID" id="106768005"/>
<dbReference type="PANTHER" id="PTHR42825">
    <property type="entry name" value="AMINO ACID AMINOTRANSFERASE"/>
    <property type="match status" value="1"/>
</dbReference>
<proteinExistence type="inferred from homology"/>
<keyword evidence="5 8" id="KW-0663">Pyridoxal phosphate</keyword>
<comment type="catalytic activity">
    <reaction evidence="9">
        <text>L-leucine + 2-oxoglutarate = 4-methyl-2-oxopentanoate + L-glutamate</text>
        <dbReference type="Rhea" id="RHEA:18321"/>
        <dbReference type="ChEBI" id="CHEBI:16810"/>
        <dbReference type="ChEBI" id="CHEBI:17865"/>
        <dbReference type="ChEBI" id="CHEBI:29985"/>
        <dbReference type="ChEBI" id="CHEBI:57427"/>
        <dbReference type="EC" id="2.6.1.42"/>
    </reaction>
</comment>
<feature type="transmembrane region" description="Helical" evidence="10">
    <location>
        <begin position="126"/>
        <end position="145"/>
    </location>
</feature>
<dbReference type="InterPro" id="IPR033939">
    <property type="entry name" value="BCAT_family"/>
</dbReference>
<evidence type="ECO:0000256" key="1">
    <source>
        <dbReference type="ARBA" id="ARBA00001933"/>
    </source>
</evidence>
<dbReference type="OrthoDB" id="409992at2759"/>
<comment type="similarity">
    <text evidence="2 7">Belongs to the class-IV pyridoxal-phosphate-dependent aminotransferase family.</text>
</comment>
<dbReference type="PIRSF" id="PIRSF006468">
    <property type="entry name" value="BCAT1"/>
    <property type="match status" value="1"/>
</dbReference>
<dbReference type="Proteomes" id="UP000087766">
    <property type="component" value="Chromosome 7"/>
</dbReference>
<dbReference type="PROSITE" id="PS00770">
    <property type="entry name" value="AA_TRANSFER_CLASS_4"/>
    <property type="match status" value="1"/>
</dbReference>
<dbReference type="GO" id="GO:0009082">
    <property type="term" value="P:branched-chain amino acid biosynthetic process"/>
    <property type="evidence" value="ECO:0007669"/>
    <property type="project" value="UniProtKB-KW"/>
</dbReference>
<evidence type="ECO:0000256" key="9">
    <source>
        <dbReference type="RuleBase" id="RU004517"/>
    </source>
</evidence>
<sequence length="367" mass="40748">MENSHQPCNRMDWDKLGYDVIPTDYMYMMKSNKDGIFSNGALVPFGNVQIEPHSCVLNYGQGLFEGMKAYRRADGGVQLFRPEQNALRMQRGAERLLMAAPSVQQYIEAVKQVVAANKSWVCTVKFLHHVLGFLFLFIPHLLLQVPPYGKGALYIRPLLFGSGSVMGIAPAPQCTFLIYTNPICNVYKGRTSPLNLLIDDRIPRAFPGGTGGVKNIGNYSPVFEVTKEAKGKGFSDVLFLDAMERKYVEEVSSCNAFMVKGNVITTSPTVGTILPGITRNSIMELARDFGFQVEERKFSVDELLEADEVFCTGTAVGVSEVGSVTYKDQRVEFKTGKNTVTQKLYDFITGIQTGVLEDQKGWVVKID</sequence>
<feature type="modified residue" description="N6-(pyridoxal phosphate)lysine" evidence="6">
    <location>
        <position position="214"/>
    </location>
</feature>
<evidence type="ECO:0000256" key="5">
    <source>
        <dbReference type="ARBA" id="ARBA00022898"/>
    </source>
</evidence>
<gene>
    <name evidence="12" type="primary">LOC106768005</name>
</gene>
<dbReference type="GO" id="GO:0052654">
    <property type="term" value="F:L-leucine-2-oxoglutarate transaminase activity"/>
    <property type="evidence" value="ECO:0007669"/>
    <property type="project" value="RHEA"/>
</dbReference>
<evidence type="ECO:0000313" key="12">
    <source>
        <dbReference type="RefSeq" id="XP_022638480.1"/>
    </source>
</evidence>
<accession>A0A3Q0F377</accession>
<comment type="catalytic activity">
    <reaction evidence="9">
        <text>L-isoleucine + 2-oxoglutarate = (S)-3-methyl-2-oxopentanoate + L-glutamate</text>
        <dbReference type="Rhea" id="RHEA:24801"/>
        <dbReference type="ChEBI" id="CHEBI:16810"/>
        <dbReference type="ChEBI" id="CHEBI:29985"/>
        <dbReference type="ChEBI" id="CHEBI:35146"/>
        <dbReference type="ChEBI" id="CHEBI:58045"/>
        <dbReference type="EC" id="2.6.1.42"/>
    </reaction>
</comment>
<keyword evidence="9" id="KW-0100">Branched-chain amino acid biosynthesis</keyword>
<keyword evidence="4 9" id="KW-0808">Transferase</keyword>
<comment type="cofactor">
    <cofactor evidence="1 8">
        <name>pyridoxal 5'-phosphate</name>
        <dbReference type="ChEBI" id="CHEBI:597326"/>
    </cofactor>
</comment>
<dbReference type="InterPro" id="IPR005786">
    <property type="entry name" value="B_amino_transII"/>
</dbReference>
<comment type="catalytic activity">
    <reaction evidence="9">
        <text>L-valine + 2-oxoglutarate = 3-methyl-2-oxobutanoate + L-glutamate</text>
        <dbReference type="Rhea" id="RHEA:24813"/>
        <dbReference type="ChEBI" id="CHEBI:11851"/>
        <dbReference type="ChEBI" id="CHEBI:16810"/>
        <dbReference type="ChEBI" id="CHEBI:29985"/>
        <dbReference type="ChEBI" id="CHEBI:57762"/>
        <dbReference type="EC" id="2.6.1.42"/>
    </reaction>
</comment>
<keyword evidence="9" id="KW-0028">Amino-acid biosynthesis</keyword>
<dbReference type="InterPro" id="IPR043132">
    <property type="entry name" value="BCAT-like_C"/>
</dbReference>
<dbReference type="GO" id="GO:0008652">
    <property type="term" value="P:amino acid biosynthetic process"/>
    <property type="evidence" value="ECO:0007669"/>
    <property type="project" value="UniProtKB-KW"/>
</dbReference>
<keyword evidence="11" id="KW-1185">Reference proteome</keyword>
<dbReference type="GO" id="GO:0052655">
    <property type="term" value="F:L-valine-2-oxoglutarate transaminase activity"/>
    <property type="evidence" value="ECO:0007669"/>
    <property type="project" value="RHEA"/>
</dbReference>
<reference evidence="11" key="1">
    <citation type="journal article" date="2014" name="Nat. Commun.">
        <title>Genome sequence of mungbean and insights into evolution within Vigna species.</title>
        <authorList>
            <person name="Kang Y.J."/>
            <person name="Kim S.K."/>
            <person name="Kim M.Y."/>
            <person name="Lestari P."/>
            <person name="Kim K.H."/>
            <person name="Ha B.K."/>
            <person name="Jun T.H."/>
            <person name="Hwang W.J."/>
            <person name="Lee T."/>
            <person name="Lee J."/>
            <person name="Shim S."/>
            <person name="Yoon M.Y."/>
            <person name="Jang Y.E."/>
            <person name="Han K.S."/>
            <person name="Taeprayoon P."/>
            <person name="Yoon N."/>
            <person name="Somta P."/>
            <person name="Tanya P."/>
            <person name="Kim K.S."/>
            <person name="Gwag J.G."/>
            <person name="Moon J.K."/>
            <person name="Lee Y.H."/>
            <person name="Park B.S."/>
            <person name="Bombarely A."/>
            <person name="Doyle J.J."/>
            <person name="Jackson S.A."/>
            <person name="Schafleitner R."/>
            <person name="Srinives P."/>
            <person name="Varshney R.K."/>
            <person name="Lee S.H."/>
        </authorList>
    </citation>
    <scope>NUCLEOTIDE SEQUENCE [LARGE SCALE GENOMIC DNA]</scope>
    <source>
        <strain evidence="11">cv. VC1973A</strain>
    </source>
</reference>